<dbReference type="PROSITE" id="PS50878">
    <property type="entry name" value="RT_POL"/>
    <property type="match status" value="1"/>
</dbReference>
<organism evidence="2">
    <name type="scientific">Ixodes ricinus</name>
    <name type="common">Common tick</name>
    <name type="synonym">Acarus ricinus</name>
    <dbReference type="NCBI Taxonomy" id="34613"/>
    <lineage>
        <taxon>Eukaryota</taxon>
        <taxon>Metazoa</taxon>
        <taxon>Ecdysozoa</taxon>
        <taxon>Arthropoda</taxon>
        <taxon>Chelicerata</taxon>
        <taxon>Arachnida</taxon>
        <taxon>Acari</taxon>
        <taxon>Parasitiformes</taxon>
        <taxon>Ixodida</taxon>
        <taxon>Ixodoidea</taxon>
        <taxon>Ixodidae</taxon>
        <taxon>Ixodinae</taxon>
        <taxon>Ixodes</taxon>
    </lineage>
</organism>
<evidence type="ECO:0000313" key="2">
    <source>
        <dbReference type="EMBL" id="JAR90969.1"/>
    </source>
</evidence>
<dbReference type="InterPro" id="IPR000477">
    <property type="entry name" value="RT_dom"/>
</dbReference>
<dbReference type="Pfam" id="PF00078">
    <property type="entry name" value="RVT_1"/>
    <property type="match status" value="1"/>
</dbReference>
<feature type="domain" description="Reverse transcriptase" evidence="1">
    <location>
        <begin position="356"/>
        <end position="624"/>
    </location>
</feature>
<dbReference type="GO" id="GO:0071897">
    <property type="term" value="P:DNA biosynthetic process"/>
    <property type="evidence" value="ECO:0007669"/>
    <property type="project" value="UniProtKB-ARBA"/>
</dbReference>
<dbReference type="InterPro" id="IPR036691">
    <property type="entry name" value="Endo/exonu/phosph_ase_sf"/>
</dbReference>
<dbReference type="CDD" id="cd01650">
    <property type="entry name" value="RT_nLTR_like"/>
    <property type="match status" value="1"/>
</dbReference>
<accession>A0A147BJK5</accession>
<dbReference type="SUPFAM" id="SSF56672">
    <property type="entry name" value="DNA/RNA polymerases"/>
    <property type="match status" value="2"/>
</dbReference>
<evidence type="ECO:0000259" key="1">
    <source>
        <dbReference type="PROSITE" id="PS50878"/>
    </source>
</evidence>
<sequence>KAEPFRDIILLGDFNSHVDWWSLEEPSPSDKCDDVLLDVTTTAGLQQVCRSATREVQGQAPSFLDLVFVSDITRTLSCDVYPGLSGCDHHAIEVSYATTLPRKGRYARAVWNFHQTDHTHLAQLAHLAPWFLATGEDCATNFDLWCDLAYAIQKDCVPLRSNSSKRNRFPWITPDIIKMARRKRALFKQAARLQCSSTLQKAKELQRSLKRAIHCAHNNYAHDVALKAKKNPKLFWAYVSRLQSNRQHPCFVDNNNRPVTSPKDIAEHFASQFSAVFNSCSSSTELDPDTFTRDLEVSVPASAAPLEDIRLSLAQLDDAVQLIKSSHCTGPDHLAPTFVKELYPHVSFSLLRLFQSFLDCAFVPPSWKRALVTPVHKGKGKPLSDLSGYRPISITSILCRTFERAVNQHLLHYLENNNVLSASQHGFRPNRSCETALATVAHYVSSNLDSRIPTDVIQLDLRNAFDTLDHAILLQKIARAGVRGRLLLWMGRFLTDRSYRVLFHGQTSQDFPVPSGVPQGSVLGPTLFLLYVNDMPNSAGSVLVQYADDTTILAPISSPSSSANLQRHLQLVDSWALSNHLSISTQKSAAMRMSNSRNVACPRYSLGDSPIEVVESLPILGVTFTPSLDFSLHISNTVSKARRTLGFVTRVSRSCDPEAFRALYTALVLPRLEYCCSVWSPYQAHLTSKLEGVQRRATRTFHSRLTRLREPLPPYDDRLRALKWQSLQHRRAVARVRLLCRLLDGSMDATYLSSSVRLNKRSDQPVLQHARTVHHRHSVLIDALENFLAAPLSLRSPLPQSRADSAAFCREFSRLRQQ</sequence>
<dbReference type="PANTHER" id="PTHR33332">
    <property type="entry name" value="REVERSE TRANSCRIPTASE DOMAIN-CONTAINING PROTEIN"/>
    <property type="match status" value="1"/>
</dbReference>
<protein>
    <submittedName>
        <fullName evidence="2">Putative l3</fullName>
    </submittedName>
</protein>
<dbReference type="InterPro" id="IPR043502">
    <property type="entry name" value="DNA/RNA_pol_sf"/>
</dbReference>
<dbReference type="InterPro" id="IPR005135">
    <property type="entry name" value="Endo/exonuclease/phosphatase"/>
</dbReference>
<dbReference type="Gene3D" id="3.60.10.10">
    <property type="entry name" value="Endonuclease/exonuclease/phosphatase"/>
    <property type="match status" value="1"/>
</dbReference>
<dbReference type="PRINTS" id="PR01345">
    <property type="entry name" value="CERVTRCPTASE"/>
</dbReference>
<dbReference type="AlphaFoldDB" id="A0A147BJK5"/>
<dbReference type="Pfam" id="PF14529">
    <property type="entry name" value="Exo_endo_phos_2"/>
    <property type="match status" value="1"/>
</dbReference>
<proteinExistence type="predicted"/>
<dbReference type="SUPFAM" id="SSF56219">
    <property type="entry name" value="DNase I-like"/>
    <property type="match status" value="1"/>
</dbReference>
<feature type="non-terminal residue" evidence="2">
    <location>
        <position position="1"/>
    </location>
</feature>
<reference evidence="2" key="1">
    <citation type="journal article" date="2018" name="PLoS Negl. Trop. Dis.">
        <title>Sialome diversity of ticks revealed by RNAseq of single tick salivary glands.</title>
        <authorList>
            <person name="Perner J."/>
            <person name="Kropackova S."/>
            <person name="Kopacek P."/>
            <person name="Ribeiro J.M."/>
        </authorList>
    </citation>
    <scope>NUCLEOTIDE SEQUENCE</scope>
    <source>
        <strain evidence="2">Siblings of single egg batch collected in Ceske Budejovice</strain>
        <tissue evidence="2">Salivary glands</tissue>
    </source>
</reference>
<dbReference type="EMBL" id="GEGO01004435">
    <property type="protein sequence ID" value="JAR90969.1"/>
    <property type="molecule type" value="Transcribed_RNA"/>
</dbReference>
<name>A0A147BJK5_IXORI</name>
<dbReference type="GO" id="GO:0003824">
    <property type="term" value="F:catalytic activity"/>
    <property type="evidence" value="ECO:0007669"/>
    <property type="project" value="InterPro"/>
</dbReference>